<sequence>MSKTKHGSGKSLSIKRKLNDAEVSDKSKSPKRPKHNKQPKSDVVARQRPAEVDESIALMDPLLLTDHFAKSLRRCFPDGGAIAIEDQYLPTKAILDSTNFDKAHVTTNLPEFLETFSQNGKSELSTCEEETKPHTLVITSSGIRTADLTRALRTFHTKECQVAKLIAKHMKLQDNVEYMKKTKVGIAISTPVRLQDLIEAGAIQLDGLRRIVVDGSYRDEKKRTIFEMDELFRPLMALLNLDGIRRRYAVEESIKIMVF</sequence>
<dbReference type="Gene3D" id="3.40.50.300">
    <property type="entry name" value="P-loop containing nucleotide triphosphate hydrolases"/>
    <property type="match status" value="1"/>
</dbReference>
<feature type="compositionally biased region" description="Basic and acidic residues" evidence="1">
    <location>
        <begin position="17"/>
        <end position="28"/>
    </location>
</feature>
<dbReference type="RefSeq" id="XP_013269051.1">
    <property type="nucleotide sequence ID" value="XM_013413597.1"/>
</dbReference>
<feature type="compositionally biased region" description="Basic and acidic residues" evidence="1">
    <location>
        <begin position="39"/>
        <end position="48"/>
    </location>
</feature>
<dbReference type="InterPro" id="IPR027417">
    <property type="entry name" value="P-loop_NTPase"/>
</dbReference>
<dbReference type="GeneID" id="25295925"/>
<accession>A0A0D2IZ69</accession>
<dbReference type="AlphaFoldDB" id="A0A0D2IZ69"/>
<evidence type="ECO:0000256" key="1">
    <source>
        <dbReference type="SAM" id="MobiDB-lite"/>
    </source>
</evidence>
<dbReference type="PANTHER" id="PTHR24030:SF0">
    <property type="entry name" value="PROTEIN CMSS1"/>
    <property type="match status" value="1"/>
</dbReference>
<dbReference type="InterPro" id="IPR032704">
    <property type="entry name" value="Cms1"/>
</dbReference>
<dbReference type="VEuPathDB" id="FungiDB:Z518_07854"/>
<dbReference type="EMBL" id="KN847480">
    <property type="protein sequence ID" value="KIX01915.1"/>
    <property type="molecule type" value="Genomic_DNA"/>
</dbReference>
<keyword evidence="3" id="KW-1185">Reference proteome</keyword>
<name>A0A0D2IZ69_9EURO</name>
<dbReference type="SUPFAM" id="SSF52540">
    <property type="entry name" value="P-loop containing nucleoside triphosphate hydrolases"/>
    <property type="match status" value="1"/>
</dbReference>
<dbReference type="PANTHER" id="PTHR24030">
    <property type="entry name" value="PROTEIN CMSS1"/>
    <property type="match status" value="1"/>
</dbReference>
<evidence type="ECO:0008006" key="4">
    <source>
        <dbReference type="Google" id="ProtNLM"/>
    </source>
</evidence>
<feature type="region of interest" description="Disordered" evidence="1">
    <location>
        <begin position="1"/>
        <end position="48"/>
    </location>
</feature>
<dbReference type="GO" id="GO:0005634">
    <property type="term" value="C:nucleus"/>
    <property type="evidence" value="ECO:0007669"/>
    <property type="project" value="TreeGrafter"/>
</dbReference>
<dbReference type="HOGENOM" id="CLU_057568_0_1_1"/>
<dbReference type="Proteomes" id="UP000053617">
    <property type="component" value="Unassembled WGS sequence"/>
</dbReference>
<dbReference type="GO" id="GO:0030686">
    <property type="term" value="C:90S preribosome"/>
    <property type="evidence" value="ECO:0007669"/>
    <property type="project" value="TreeGrafter"/>
</dbReference>
<gene>
    <name evidence="2" type="ORF">Z518_07854</name>
</gene>
<feature type="compositionally biased region" description="Basic residues" evidence="1">
    <location>
        <begin position="1"/>
        <end position="16"/>
    </location>
</feature>
<feature type="compositionally biased region" description="Basic residues" evidence="1">
    <location>
        <begin position="29"/>
        <end position="38"/>
    </location>
</feature>
<dbReference type="Pfam" id="PF14617">
    <property type="entry name" value="CMS1"/>
    <property type="match status" value="1"/>
</dbReference>
<reference evidence="2 3" key="1">
    <citation type="submission" date="2015-01" db="EMBL/GenBank/DDBJ databases">
        <title>The Genome Sequence of Rhinocladiella mackenzie CBS 650.93.</title>
        <authorList>
            <consortium name="The Broad Institute Genomics Platform"/>
            <person name="Cuomo C."/>
            <person name="de Hoog S."/>
            <person name="Gorbushina A."/>
            <person name="Stielow B."/>
            <person name="Teixiera M."/>
            <person name="Abouelleil A."/>
            <person name="Chapman S.B."/>
            <person name="Priest M."/>
            <person name="Young S.K."/>
            <person name="Wortman J."/>
            <person name="Nusbaum C."/>
            <person name="Birren B."/>
        </authorList>
    </citation>
    <scope>NUCLEOTIDE SEQUENCE [LARGE SCALE GENOMIC DNA]</scope>
    <source>
        <strain evidence="2 3">CBS 650.93</strain>
    </source>
</reference>
<evidence type="ECO:0000313" key="3">
    <source>
        <dbReference type="Proteomes" id="UP000053617"/>
    </source>
</evidence>
<evidence type="ECO:0000313" key="2">
    <source>
        <dbReference type="EMBL" id="KIX01915.1"/>
    </source>
</evidence>
<protein>
    <recommendedName>
        <fullName evidence="4">Protein CMS1</fullName>
    </recommendedName>
</protein>
<dbReference type="STRING" id="1442369.A0A0D2IZ69"/>
<dbReference type="OrthoDB" id="1929311at2759"/>
<proteinExistence type="predicted"/>
<organism evidence="2 3">
    <name type="scientific">Rhinocladiella mackenziei CBS 650.93</name>
    <dbReference type="NCBI Taxonomy" id="1442369"/>
    <lineage>
        <taxon>Eukaryota</taxon>
        <taxon>Fungi</taxon>
        <taxon>Dikarya</taxon>
        <taxon>Ascomycota</taxon>
        <taxon>Pezizomycotina</taxon>
        <taxon>Eurotiomycetes</taxon>
        <taxon>Chaetothyriomycetidae</taxon>
        <taxon>Chaetothyriales</taxon>
        <taxon>Herpotrichiellaceae</taxon>
        <taxon>Rhinocladiella</taxon>
    </lineage>
</organism>